<accession>R1F246</accession>
<keyword evidence="1" id="KW-0418">Kinase</keyword>
<dbReference type="InterPro" id="IPR036850">
    <property type="entry name" value="NDK-like_dom_sf"/>
</dbReference>
<protein>
    <submittedName>
        <fullName evidence="1">Nucleoside diphosphate kinase</fullName>
    </submittedName>
</protein>
<evidence type="ECO:0000313" key="1">
    <source>
        <dbReference type="EMBL" id="EOD53993.1"/>
    </source>
</evidence>
<gene>
    <name evidence="1" type="ORF">G113_16712</name>
</gene>
<feature type="non-terminal residue" evidence="1">
    <location>
        <position position="30"/>
    </location>
</feature>
<organism evidence="1 2">
    <name type="scientific">Aeromonas molluscorum 848</name>
    <dbReference type="NCBI Taxonomy" id="1268236"/>
    <lineage>
        <taxon>Bacteria</taxon>
        <taxon>Pseudomonadati</taxon>
        <taxon>Pseudomonadota</taxon>
        <taxon>Gammaproteobacteria</taxon>
        <taxon>Aeromonadales</taxon>
        <taxon>Aeromonadaceae</taxon>
        <taxon>Aeromonas</taxon>
    </lineage>
</organism>
<evidence type="ECO:0000313" key="2">
    <source>
        <dbReference type="Proteomes" id="UP000013526"/>
    </source>
</evidence>
<dbReference type="Gene3D" id="3.30.70.141">
    <property type="entry name" value="Nucleoside diphosphate kinase-like domain"/>
    <property type="match status" value="1"/>
</dbReference>
<dbReference type="GO" id="GO:0016301">
    <property type="term" value="F:kinase activity"/>
    <property type="evidence" value="ECO:0007669"/>
    <property type="project" value="UniProtKB-KW"/>
</dbReference>
<dbReference type="SUPFAM" id="SSF54919">
    <property type="entry name" value="Nucleoside diphosphate kinase, NDK"/>
    <property type="match status" value="1"/>
</dbReference>
<sequence>MLSAKNLIGAIYNRFESAGLRIVAAKMIHM</sequence>
<name>R1F246_9GAMM</name>
<dbReference type="Proteomes" id="UP000013526">
    <property type="component" value="Unassembled WGS sequence"/>
</dbReference>
<reference evidence="1 2" key="1">
    <citation type="journal article" date="2013" name="Genome Announc.">
        <title>Draft Genome Sequence of Aeromonas molluscorum Strain 848TT, Isolated from Bivalve Molluscs.</title>
        <authorList>
            <person name="Spataro N."/>
            <person name="Farfan M."/>
            <person name="Albarral V."/>
            <person name="Sanglas A."/>
            <person name="Loren J.G."/>
            <person name="Fuste M.C."/>
            <person name="Bosch E."/>
        </authorList>
    </citation>
    <scope>NUCLEOTIDE SEQUENCE [LARGE SCALE GENOMIC DNA]</scope>
    <source>
        <strain evidence="1 2">848</strain>
    </source>
</reference>
<dbReference type="EMBL" id="AQGQ01000145">
    <property type="protein sequence ID" value="EOD53993.1"/>
    <property type="molecule type" value="Genomic_DNA"/>
</dbReference>
<keyword evidence="1" id="KW-0808">Transferase</keyword>
<proteinExistence type="predicted"/>
<keyword evidence="2" id="KW-1185">Reference proteome</keyword>
<comment type="caution">
    <text evidence="1">The sequence shown here is derived from an EMBL/GenBank/DDBJ whole genome shotgun (WGS) entry which is preliminary data.</text>
</comment>
<dbReference type="AlphaFoldDB" id="R1F246"/>